<protein>
    <submittedName>
        <fullName evidence="1">Uncharacterized protein</fullName>
    </submittedName>
</protein>
<sequence length="128" mass="14121">MFFTMPSPADFVRLQQPAFMTSPPPMHNFTPPPIVMPQLPAIAPLHPDFCRLVPTPQHLLPIMAPMTYSTTTPIGQPIGLVGLKNAANDVMNRVWDGTEGVTHILEPFLQKEMLETLGAQIDSYCAPK</sequence>
<evidence type="ECO:0000313" key="1">
    <source>
        <dbReference type="EMBL" id="QHT00274.1"/>
    </source>
</evidence>
<proteinExistence type="predicted"/>
<organism evidence="1">
    <name type="scientific">viral metagenome</name>
    <dbReference type="NCBI Taxonomy" id="1070528"/>
    <lineage>
        <taxon>unclassified sequences</taxon>
        <taxon>metagenomes</taxon>
        <taxon>organismal metagenomes</taxon>
    </lineage>
</organism>
<reference evidence="1" key="1">
    <citation type="journal article" date="2020" name="Nature">
        <title>Giant virus diversity and host interactions through global metagenomics.</title>
        <authorList>
            <person name="Schulz F."/>
            <person name="Roux S."/>
            <person name="Paez-Espino D."/>
            <person name="Jungbluth S."/>
            <person name="Walsh D.A."/>
            <person name="Denef V.J."/>
            <person name="McMahon K.D."/>
            <person name="Konstantinidis K.T."/>
            <person name="Eloe-Fadrosh E.A."/>
            <person name="Kyrpides N.C."/>
            <person name="Woyke T."/>
        </authorList>
    </citation>
    <scope>NUCLEOTIDE SEQUENCE</scope>
    <source>
        <strain evidence="1">GVMAG-M-3300020192-26</strain>
    </source>
</reference>
<name>A0A6C0C9V0_9ZZZZ</name>
<dbReference type="AlphaFoldDB" id="A0A6C0C9V0"/>
<dbReference type="EMBL" id="MN739354">
    <property type="protein sequence ID" value="QHT00274.1"/>
    <property type="molecule type" value="Genomic_DNA"/>
</dbReference>
<accession>A0A6C0C9V0</accession>